<evidence type="ECO:0000313" key="2">
    <source>
        <dbReference type="EMBL" id="PZD96065.1"/>
    </source>
</evidence>
<dbReference type="InterPro" id="IPR041698">
    <property type="entry name" value="Methyltransf_25"/>
</dbReference>
<accession>A0A2W1LMF7</accession>
<proteinExistence type="predicted"/>
<gene>
    <name evidence="2" type="ORF">DNH61_09105</name>
</gene>
<dbReference type="RefSeq" id="WP_111146353.1">
    <property type="nucleotide sequence ID" value="NZ_QKRB01000042.1"/>
</dbReference>
<dbReference type="InterPro" id="IPR029063">
    <property type="entry name" value="SAM-dependent_MTases_sf"/>
</dbReference>
<dbReference type="AlphaFoldDB" id="A0A2W1LMF7"/>
<dbReference type="Proteomes" id="UP000249522">
    <property type="component" value="Unassembled WGS sequence"/>
</dbReference>
<name>A0A2W1LMF7_9BACL</name>
<dbReference type="SUPFAM" id="SSF53335">
    <property type="entry name" value="S-adenosyl-L-methionine-dependent methyltransferases"/>
    <property type="match status" value="1"/>
</dbReference>
<evidence type="ECO:0000259" key="1">
    <source>
        <dbReference type="Pfam" id="PF13649"/>
    </source>
</evidence>
<dbReference type="Pfam" id="PF13649">
    <property type="entry name" value="Methyltransf_25"/>
    <property type="match status" value="1"/>
</dbReference>
<keyword evidence="2" id="KW-0489">Methyltransferase</keyword>
<evidence type="ECO:0000313" key="3">
    <source>
        <dbReference type="Proteomes" id="UP000249522"/>
    </source>
</evidence>
<comment type="caution">
    <text evidence="2">The sequence shown here is derived from an EMBL/GenBank/DDBJ whole genome shotgun (WGS) entry which is preliminary data.</text>
</comment>
<feature type="domain" description="Methyltransferase" evidence="1">
    <location>
        <begin position="61"/>
        <end position="162"/>
    </location>
</feature>
<keyword evidence="2" id="KW-0808">Transferase</keyword>
<dbReference type="CDD" id="cd02440">
    <property type="entry name" value="AdoMet_MTases"/>
    <property type="match status" value="1"/>
</dbReference>
<dbReference type="Gene3D" id="3.40.50.150">
    <property type="entry name" value="Vaccinia Virus protein VP39"/>
    <property type="match status" value="1"/>
</dbReference>
<dbReference type="OrthoDB" id="9804312at2"/>
<protein>
    <submittedName>
        <fullName evidence="2">Class I SAM-dependent methyltransferase</fullName>
    </submittedName>
</protein>
<dbReference type="GO" id="GO:0008168">
    <property type="term" value="F:methyltransferase activity"/>
    <property type="evidence" value="ECO:0007669"/>
    <property type="project" value="UniProtKB-KW"/>
</dbReference>
<sequence>MLSRIARVREQERLYHEHCFEENRLFQKGSWLEEPTEIVLQYAEEVTKAAEASGSGPLYFLDLGSGVGRNSIPLADMLKNSEGGQVVCVDLLEKALDQLSEYSEAYQVADYIKAEQADISDYPIPARQYNYIVAASSLEHVRSEELLDRVLSRMREGTAAGGINCIVMHTSIAEYEARTGEKRETFFEVTMDPDAALAKLRQCYAGWEELHAKMEPQELEINRGDTPVILKATSLTYVVQRPGNKTG</sequence>
<dbReference type="EMBL" id="QKRB01000042">
    <property type="protein sequence ID" value="PZD96065.1"/>
    <property type="molecule type" value="Genomic_DNA"/>
</dbReference>
<keyword evidence="3" id="KW-1185">Reference proteome</keyword>
<dbReference type="GO" id="GO:0032259">
    <property type="term" value="P:methylation"/>
    <property type="evidence" value="ECO:0007669"/>
    <property type="project" value="UniProtKB-KW"/>
</dbReference>
<organism evidence="2 3">
    <name type="scientific">Paenibacillus sambharensis</name>
    <dbReference type="NCBI Taxonomy" id="1803190"/>
    <lineage>
        <taxon>Bacteria</taxon>
        <taxon>Bacillati</taxon>
        <taxon>Bacillota</taxon>
        <taxon>Bacilli</taxon>
        <taxon>Bacillales</taxon>
        <taxon>Paenibacillaceae</taxon>
        <taxon>Paenibacillus</taxon>
    </lineage>
</organism>
<reference evidence="2 3" key="1">
    <citation type="submission" date="2018-06" db="EMBL/GenBank/DDBJ databases">
        <title>Paenibacillus imtechensis sp. nov.</title>
        <authorList>
            <person name="Pinnaka A.K."/>
            <person name="Singh H."/>
            <person name="Kaur M."/>
        </authorList>
    </citation>
    <scope>NUCLEOTIDE SEQUENCE [LARGE SCALE GENOMIC DNA]</scope>
    <source>
        <strain evidence="2 3">SMB1</strain>
    </source>
</reference>